<reference evidence="3" key="1">
    <citation type="submission" date="2010-08" db="EMBL/GenBank/DDBJ databases">
        <authorList>
            <consortium name="Caenorhabditis japonica Sequencing Consortium"/>
            <person name="Wilson R.K."/>
        </authorList>
    </citation>
    <scope>NUCLEOTIDE SEQUENCE [LARGE SCALE GENOMIC DNA]</scope>
    <source>
        <strain evidence="3">DF5081</strain>
    </source>
</reference>
<sequence length="373" mass="41876">MDTTDNTMPSHQMLLDKMAENAEYSAIRAYIRAAISMVLRGTGEGRKNKGGERFLTDKVLFRGSTKNTDCITHTLIANWLDSNGYTIAAQMMKIQMSGHYVPNPQQYVIDKQQTIERLLKTIKIEVPGKLDRSPPKTVDNGHPFVAKVAAREFRREPIKIAPFNDEEWRKSMQEKSEWKSKATKQAAEEFEEDDSDDTSSSSSSTSSTSSTSSSSSSTSSNPEEDEKTATENVTKEPEKPSWGPSSHQLITDDPISTSHLPTISTTFPPLLTKKDEQQAIDKLFQSVNFDDDDEDDEEKIKDNEVVEKPKDVLKIAEPVEMSEVDIGDERVQKIERVWPKFCSDFSESHCAIGAGLQRFIPSIEANQSKTIRN</sequence>
<proteinExistence type="predicted"/>
<feature type="compositionally biased region" description="Acidic residues" evidence="1">
    <location>
        <begin position="188"/>
        <end position="197"/>
    </location>
</feature>
<dbReference type="Proteomes" id="UP000005237">
    <property type="component" value="Unassembled WGS sequence"/>
</dbReference>
<accession>A0A8R1HY77</accession>
<evidence type="ECO:0000313" key="3">
    <source>
        <dbReference type="Proteomes" id="UP000005237"/>
    </source>
</evidence>
<evidence type="ECO:0000313" key="2">
    <source>
        <dbReference type="EnsemblMetazoa" id="CJA15440a.1"/>
    </source>
</evidence>
<reference evidence="2" key="2">
    <citation type="submission" date="2022-06" db="UniProtKB">
        <authorList>
            <consortium name="EnsemblMetazoa"/>
        </authorList>
    </citation>
    <scope>IDENTIFICATION</scope>
    <source>
        <strain evidence="2">DF5081</strain>
    </source>
</reference>
<dbReference type="EnsemblMetazoa" id="CJA15440a.1">
    <property type="protein sequence ID" value="CJA15440a.1"/>
    <property type="gene ID" value="WBGene00134644"/>
</dbReference>
<feature type="compositionally biased region" description="Polar residues" evidence="1">
    <location>
        <begin position="243"/>
        <end position="261"/>
    </location>
</feature>
<feature type="compositionally biased region" description="Low complexity" evidence="1">
    <location>
        <begin position="198"/>
        <end position="220"/>
    </location>
</feature>
<name>A0A8R1HY77_CAEJA</name>
<organism evidence="2 3">
    <name type="scientific">Caenorhabditis japonica</name>
    <dbReference type="NCBI Taxonomy" id="281687"/>
    <lineage>
        <taxon>Eukaryota</taxon>
        <taxon>Metazoa</taxon>
        <taxon>Ecdysozoa</taxon>
        <taxon>Nematoda</taxon>
        <taxon>Chromadorea</taxon>
        <taxon>Rhabditida</taxon>
        <taxon>Rhabditina</taxon>
        <taxon>Rhabditomorpha</taxon>
        <taxon>Rhabditoidea</taxon>
        <taxon>Rhabditidae</taxon>
        <taxon>Peloderinae</taxon>
        <taxon>Caenorhabditis</taxon>
    </lineage>
</organism>
<protein>
    <submittedName>
        <fullName evidence="2">Uncharacterized protein</fullName>
    </submittedName>
</protein>
<feature type="region of interest" description="Disordered" evidence="1">
    <location>
        <begin position="174"/>
        <end position="261"/>
    </location>
</feature>
<dbReference type="AlphaFoldDB" id="A0A8R1HY77"/>
<feature type="compositionally biased region" description="Basic and acidic residues" evidence="1">
    <location>
        <begin position="227"/>
        <end position="239"/>
    </location>
</feature>
<keyword evidence="3" id="KW-1185">Reference proteome</keyword>
<evidence type="ECO:0000256" key="1">
    <source>
        <dbReference type="SAM" id="MobiDB-lite"/>
    </source>
</evidence>